<dbReference type="EMBL" id="QJPH01000573">
    <property type="protein sequence ID" value="PZN69614.1"/>
    <property type="molecule type" value="Genomic_DNA"/>
</dbReference>
<dbReference type="InterPro" id="IPR014960">
    <property type="entry name" value="DUF1828"/>
</dbReference>
<feature type="domain" description="DUF1829" evidence="2">
    <location>
        <begin position="158"/>
        <end position="244"/>
    </location>
</feature>
<reference evidence="3 4" key="1">
    <citation type="journal article" date="2018" name="Aquat. Microb. Ecol.">
        <title>Gammaproteobacterial methanotrophs dominate.</title>
        <authorList>
            <person name="Rissanen A.J."/>
            <person name="Saarenheimo J."/>
            <person name="Tiirola M."/>
            <person name="Peura S."/>
            <person name="Aalto S.L."/>
            <person name="Karvinen A."/>
            <person name="Nykanen H."/>
        </authorList>
    </citation>
    <scope>NUCLEOTIDE SEQUENCE [LARGE SCALE GENOMIC DNA]</scope>
    <source>
        <strain evidence="3">AMbin10</strain>
    </source>
</reference>
<gene>
    <name evidence="3" type="ORF">DM484_29380</name>
</gene>
<dbReference type="Proteomes" id="UP000249396">
    <property type="component" value="Unassembled WGS sequence"/>
</dbReference>
<proteinExistence type="predicted"/>
<evidence type="ECO:0000259" key="2">
    <source>
        <dbReference type="Pfam" id="PF08862"/>
    </source>
</evidence>
<organism evidence="3 4">
    <name type="scientific">Candidatus Methylumidiphilus alinenensis</name>
    <dbReference type="NCBI Taxonomy" id="2202197"/>
    <lineage>
        <taxon>Bacteria</taxon>
        <taxon>Pseudomonadati</taxon>
        <taxon>Pseudomonadota</taxon>
        <taxon>Gammaproteobacteria</taxon>
        <taxon>Methylococcales</taxon>
        <taxon>Candidatus Methylumidiphilus</taxon>
    </lineage>
</organism>
<evidence type="ECO:0000313" key="3">
    <source>
        <dbReference type="EMBL" id="PZN69614.1"/>
    </source>
</evidence>
<evidence type="ECO:0008006" key="5">
    <source>
        <dbReference type="Google" id="ProtNLM"/>
    </source>
</evidence>
<sequence length="253" mass="29261">MVQPAILIENYYKWLKHKTSLKQVNGWEEITTPYFDRHNDYIQIYLKKKGDDFIITDDGYTITDLIQSGCAIDSPRRNALLKSTINGFGVRLSNESIEVTTTQDNFPVKTHNLIQAILAVNDLFYVAKSNVESFFFEDVALWLDECDIRYTQKVKFAGKSGYDHLFDFVIPKSKTQPDRILRILNNPSKDNAQAIAFAWIDTMELRPPKSAAFSILNDREKQITSGVYDALRNYEISPIQWSKREEFREKLAA</sequence>
<name>A0A2W4S6Y2_9GAMM</name>
<dbReference type="Pfam" id="PF08862">
    <property type="entry name" value="DUF1829"/>
    <property type="match status" value="1"/>
</dbReference>
<dbReference type="InterPro" id="IPR014961">
    <property type="entry name" value="DUF1829"/>
</dbReference>
<protein>
    <recommendedName>
        <fullName evidence="5">DUF1829 domain-containing protein</fullName>
    </recommendedName>
</protein>
<evidence type="ECO:0000313" key="4">
    <source>
        <dbReference type="Proteomes" id="UP000249396"/>
    </source>
</evidence>
<feature type="domain" description="DUF1828" evidence="1">
    <location>
        <begin position="32"/>
        <end position="120"/>
    </location>
</feature>
<dbReference type="AlphaFoldDB" id="A0A2W4S6Y2"/>
<accession>A0A2W4S6Y2</accession>
<evidence type="ECO:0000259" key="1">
    <source>
        <dbReference type="Pfam" id="PF08861"/>
    </source>
</evidence>
<comment type="caution">
    <text evidence="3">The sequence shown here is derived from an EMBL/GenBank/DDBJ whole genome shotgun (WGS) entry which is preliminary data.</text>
</comment>
<dbReference type="Pfam" id="PF08861">
    <property type="entry name" value="DUF1828"/>
    <property type="match status" value="1"/>
</dbReference>